<feature type="region of interest" description="Disordered" evidence="6">
    <location>
        <begin position="162"/>
        <end position="186"/>
    </location>
</feature>
<evidence type="ECO:0000313" key="8">
    <source>
        <dbReference type="EMBL" id="CAK0782130.1"/>
    </source>
</evidence>
<dbReference type="InterPro" id="IPR045314">
    <property type="entry name" value="bZIP_plant_GBF1"/>
</dbReference>
<dbReference type="AlphaFoldDB" id="A0AAV1I830"/>
<dbReference type="GO" id="GO:0005634">
    <property type="term" value="C:nucleus"/>
    <property type="evidence" value="ECO:0007669"/>
    <property type="project" value="UniProtKB-SubCell"/>
</dbReference>
<evidence type="ECO:0000256" key="1">
    <source>
        <dbReference type="ARBA" id="ARBA00004123"/>
    </source>
</evidence>
<evidence type="ECO:0000256" key="6">
    <source>
        <dbReference type="SAM" id="MobiDB-lite"/>
    </source>
</evidence>
<comment type="subcellular location">
    <subcellularLocation>
        <location evidence="1">Nucleus</location>
    </subcellularLocation>
</comment>
<accession>A0AAV1I830</accession>
<sequence>MAEAAVYNERAAKSGALSPAFTAPAEFSLDNHSPASALSELDGSLEFDGLGLGPELQFLLDQHLAESPMASDSHLLDNMDKVLSSPDLQPLILPNDPFTTPTKNRTVVNIHASSVGGPALPSLSTCSTDSRQDYVSTIESRSRGGRPPRRAAAAAALEHNHFVFGSPSPNGATDASPSPVQTKTPQEALDDEDAAMDFDLLDSDAEKKVGQKRPRRRVIVETKDANGRAYSAAEIRRMKRRITNRESARRMRLKRQEEWAAIKRQARGMREQVQSMSGKVAALQAHCGTLQGEAERWQALWRQAAAANSQLTQRAAAGADSQAEGHLVGIGEGHSLTDEVHVDAMLKDPSPKDESMMARAHSCAVPAASAAHPVFSLPQSLAHRRAASTPEALPDFLLAASMPAELSRMEDADGMTGALAALEEEARAFEDKFDEEAFASFLEM</sequence>
<keyword evidence="4" id="KW-0804">Transcription</keyword>
<dbReference type="InterPro" id="IPR046347">
    <property type="entry name" value="bZIP_sf"/>
</dbReference>
<dbReference type="GO" id="GO:0003677">
    <property type="term" value="F:DNA binding"/>
    <property type="evidence" value="ECO:0007669"/>
    <property type="project" value="UniProtKB-KW"/>
</dbReference>
<evidence type="ECO:0000256" key="4">
    <source>
        <dbReference type="ARBA" id="ARBA00023163"/>
    </source>
</evidence>
<proteinExistence type="predicted"/>
<protein>
    <recommendedName>
        <fullName evidence="7">BZIP domain-containing protein</fullName>
    </recommendedName>
</protein>
<evidence type="ECO:0000256" key="3">
    <source>
        <dbReference type="ARBA" id="ARBA00023125"/>
    </source>
</evidence>
<reference evidence="8 9" key="1">
    <citation type="submission" date="2023-10" db="EMBL/GenBank/DDBJ databases">
        <authorList>
            <person name="Maclean D."/>
            <person name="Macfadyen A."/>
        </authorList>
    </citation>
    <scope>NUCLEOTIDE SEQUENCE [LARGE SCALE GENOMIC DNA]</scope>
</reference>
<dbReference type="CDD" id="cd14702">
    <property type="entry name" value="bZIP_plant_GBF1"/>
    <property type="match status" value="1"/>
</dbReference>
<dbReference type="SMART" id="SM00338">
    <property type="entry name" value="BRLZ"/>
    <property type="match status" value="1"/>
</dbReference>
<dbReference type="InterPro" id="IPR004827">
    <property type="entry name" value="bZIP"/>
</dbReference>
<dbReference type="EMBL" id="CAUYUE010000006">
    <property type="protein sequence ID" value="CAK0782130.1"/>
    <property type="molecule type" value="Genomic_DNA"/>
</dbReference>
<keyword evidence="9" id="KW-1185">Reference proteome</keyword>
<dbReference type="GO" id="GO:0003700">
    <property type="term" value="F:DNA-binding transcription factor activity"/>
    <property type="evidence" value="ECO:0007669"/>
    <property type="project" value="InterPro"/>
</dbReference>
<evidence type="ECO:0000256" key="5">
    <source>
        <dbReference type="ARBA" id="ARBA00023242"/>
    </source>
</evidence>
<keyword evidence="5" id="KW-0539">Nucleus</keyword>
<evidence type="ECO:0000256" key="2">
    <source>
        <dbReference type="ARBA" id="ARBA00023015"/>
    </source>
</evidence>
<feature type="domain" description="BZIP" evidence="7">
    <location>
        <begin position="232"/>
        <end position="296"/>
    </location>
</feature>
<organism evidence="8 9">
    <name type="scientific">Coccomyxa viridis</name>
    <dbReference type="NCBI Taxonomy" id="1274662"/>
    <lineage>
        <taxon>Eukaryota</taxon>
        <taxon>Viridiplantae</taxon>
        <taxon>Chlorophyta</taxon>
        <taxon>core chlorophytes</taxon>
        <taxon>Trebouxiophyceae</taxon>
        <taxon>Trebouxiophyceae incertae sedis</taxon>
        <taxon>Coccomyxaceae</taxon>
        <taxon>Coccomyxa</taxon>
    </lineage>
</organism>
<comment type="caution">
    <text evidence="8">The sequence shown here is derived from an EMBL/GenBank/DDBJ whole genome shotgun (WGS) entry which is preliminary data.</text>
</comment>
<feature type="compositionally biased region" description="Polar residues" evidence="6">
    <location>
        <begin position="167"/>
        <end position="185"/>
    </location>
</feature>
<dbReference type="SUPFAM" id="SSF57959">
    <property type="entry name" value="Leucine zipper domain"/>
    <property type="match status" value="1"/>
</dbReference>
<gene>
    <name evidence="8" type="ORF">CVIRNUC_005576</name>
</gene>
<keyword evidence="3" id="KW-0238">DNA-binding</keyword>
<evidence type="ECO:0000313" key="9">
    <source>
        <dbReference type="Proteomes" id="UP001314263"/>
    </source>
</evidence>
<name>A0AAV1I830_9CHLO</name>
<dbReference type="Proteomes" id="UP001314263">
    <property type="component" value="Unassembled WGS sequence"/>
</dbReference>
<keyword evidence="2" id="KW-0805">Transcription regulation</keyword>
<evidence type="ECO:0000259" key="7">
    <source>
        <dbReference type="SMART" id="SM00338"/>
    </source>
</evidence>
<dbReference type="Pfam" id="PF00170">
    <property type="entry name" value="bZIP_1"/>
    <property type="match status" value="1"/>
</dbReference>